<dbReference type="PANTHER" id="PTHR24388:SF54">
    <property type="entry name" value="PROTEIN ESCARGOT"/>
    <property type="match status" value="1"/>
</dbReference>
<dbReference type="Pfam" id="PF00096">
    <property type="entry name" value="zf-C2H2"/>
    <property type="match status" value="3"/>
</dbReference>
<dbReference type="PROSITE" id="PS50157">
    <property type="entry name" value="ZINC_FINGER_C2H2_2"/>
    <property type="match status" value="7"/>
</dbReference>
<dbReference type="PANTHER" id="PTHR24388">
    <property type="entry name" value="ZINC FINGER PROTEIN"/>
    <property type="match status" value="1"/>
</dbReference>
<keyword evidence="7" id="KW-0539">Nucleus</keyword>
<feature type="domain" description="C2H2-type" evidence="12">
    <location>
        <begin position="385"/>
        <end position="413"/>
    </location>
</feature>
<feature type="compositionally biased region" description="Polar residues" evidence="11">
    <location>
        <begin position="465"/>
        <end position="474"/>
    </location>
</feature>
<keyword evidence="2 10" id="KW-0479">Metal-binding</keyword>
<evidence type="ECO:0008006" key="16">
    <source>
        <dbReference type="Google" id="ProtNLM"/>
    </source>
</evidence>
<evidence type="ECO:0000313" key="15">
    <source>
        <dbReference type="Proteomes" id="UP000069940"/>
    </source>
</evidence>
<evidence type="ECO:0000256" key="8">
    <source>
        <dbReference type="ARBA" id="ARBA00037948"/>
    </source>
</evidence>
<dbReference type="PROSITE" id="PS51915">
    <property type="entry name" value="ZAD"/>
    <property type="match status" value="1"/>
</dbReference>
<dbReference type="Gene3D" id="3.40.1800.20">
    <property type="match status" value="1"/>
</dbReference>
<feature type="domain" description="ZAD" evidence="13">
    <location>
        <begin position="8"/>
        <end position="79"/>
    </location>
</feature>
<reference evidence="15" key="1">
    <citation type="journal article" date="2015" name="Proc. Natl. Acad. Sci. U.S.A.">
        <title>Genome sequence of the Asian Tiger mosquito, Aedes albopictus, reveals insights into its biology, genetics, and evolution.</title>
        <authorList>
            <person name="Chen X.G."/>
            <person name="Jiang X."/>
            <person name="Gu J."/>
            <person name="Xu M."/>
            <person name="Wu Y."/>
            <person name="Deng Y."/>
            <person name="Zhang C."/>
            <person name="Bonizzoni M."/>
            <person name="Dermauw W."/>
            <person name="Vontas J."/>
            <person name="Armbruster P."/>
            <person name="Huang X."/>
            <person name="Yang Y."/>
            <person name="Zhang H."/>
            <person name="He W."/>
            <person name="Peng H."/>
            <person name="Liu Y."/>
            <person name="Wu K."/>
            <person name="Chen J."/>
            <person name="Lirakis M."/>
            <person name="Topalis P."/>
            <person name="Van Leeuwen T."/>
            <person name="Hall A.B."/>
            <person name="Jiang X."/>
            <person name="Thorpe C."/>
            <person name="Mueller R.L."/>
            <person name="Sun C."/>
            <person name="Waterhouse R.M."/>
            <person name="Yan G."/>
            <person name="Tu Z.J."/>
            <person name="Fang X."/>
            <person name="James A.A."/>
        </authorList>
    </citation>
    <scope>NUCLEOTIDE SEQUENCE [LARGE SCALE GENOMIC DNA]</scope>
    <source>
        <strain evidence="15">Foshan</strain>
    </source>
</reference>
<dbReference type="Pfam" id="PF07776">
    <property type="entry name" value="zf-AD"/>
    <property type="match status" value="1"/>
</dbReference>
<feature type="domain" description="C2H2-type" evidence="12">
    <location>
        <begin position="356"/>
        <end position="384"/>
    </location>
</feature>
<evidence type="ECO:0000259" key="12">
    <source>
        <dbReference type="PROSITE" id="PS50157"/>
    </source>
</evidence>
<sequence length="474" mass="55097">MSLIQYSSACRLCLGSNTTFYEIFSNRAIEEKIRNVFKFTVKNNYRLSHLICLTCHESLIRFDEFVNRVGYNQQFLERIQFDGLHATVPLNTVEAGHGTVHIALKLPEEPPQQPGSECGEIVEAGAARSSDVRKPKKKKTPKNKGDELIRQNMTLYCDICGERSQCFEDYSALQKHFKDKHETRGYVMCCEKKFIRKDRLLDHIRLHLDPDAFKCAECDHRSKSAVLLDIHRRQHNANGHRYVCHVCDKTFVTKGQLYNHMPKHGIKRYACDVCGKGFGHKFSMTKHRIMHDVPDKFICDICAKPLATEDSLKAHIRAHSDKSYNKVQCNFCAKWFKNEETLRSHQNARHKDQREHRCEQCDKLYPTGSALLEHVRMVHRKEPNFGCEHCDKKFYKRAMLKEHVKRSHSGPTPKALFQCEFCDKEYLHSNNYFFHRKKAHPAEYAQLRHDREQQRDGLVQVQDGAGSTPTTSGQ</sequence>
<organism evidence="14 15">
    <name type="scientific">Aedes albopictus</name>
    <name type="common">Asian tiger mosquito</name>
    <name type="synonym">Stegomyia albopicta</name>
    <dbReference type="NCBI Taxonomy" id="7160"/>
    <lineage>
        <taxon>Eukaryota</taxon>
        <taxon>Metazoa</taxon>
        <taxon>Ecdysozoa</taxon>
        <taxon>Arthropoda</taxon>
        <taxon>Hexapoda</taxon>
        <taxon>Insecta</taxon>
        <taxon>Pterygota</taxon>
        <taxon>Neoptera</taxon>
        <taxon>Endopterygota</taxon>
        <taxon>Diptera</taxon>
        <taxon>Nematocera</taxon>
        <taxon>Culicoidea</taxon>
        <taxon>Culicidae</taxon>
        <taxon>Culicinae</taxon>
        <taxon>Aedini</taxon>
        <taxon>Aedes</taxon>
        <taxon>Stegomyia</taxon>
    </lineage>
</organism>
<protein>
    <recommendedName>
        <fullName evidence="16">Transcription factor grauzone</fullName>
    </recommendedName>
</protein>
<keyword evidence="3" id="KW-0677">Repeat</keyword>
<comment type="subcellular location">
    <subcellularLocation>
        <location evidence="1">Nucleus</location>
    </subcellularLocation>
</comment>
<keyword evidence="15" id="KW-1185">Reference proteome</keyword>
<dbReference type="EnsemblMetazoa" id="AALFPA23_023430.R34869">
    <property type="protein sequence ID" value="AALFPA23_023430.P34869"/>
    <property type="gene ID" value="AALFPA23_023430"/>
</dbReference>
<evidence type="ECO:0000256" key="7">
    <source>
        <dbReference type="ARBA" id="ARBA00023242"/>
    </source>
</evidence>
<dbReference type="SUPFAM" id="SSF57667">
    <property type="entry name" value="beta-beta-alpha zinc fingers"/>
    <property type="match status" value="4"/>
</dbReference>
<feature type="domain" description="C2H2-type" evidence="12">
    <location>
        <begin position="297"/>
        <end position="324"/>
    </location>
</feature>
<evidence type="ECO:0000313" key="14">
    <source>
        <dbReference type="EnsemblMetazoa" id="AALFPA23_023430.P34869"/>
    </source>
</evidence>
<evidence type="ECO:0000256" key="11">
    <source>
        <dbReference type="SAM" id="MobiDB-lite"/>
    </source>
</evidence>
<feature type="region of interest" description="Disordered" evidence="11">
    <location>
        <begin position="453"/>
        <end position="474"/>
    </location>
</feature>
<dbReference type="SMART" id="SM00868">
    <property type="entry name" value="zf-AD"/>
    <property type="match status" value="1"/>
</dbReference>
<feature type="binding site" evidence="10">
    <location>
        <position position="55"/>
    </location>
    <ligand>
        <name>Zn(2+)</name>
        <dbReference type="ChEBI" id="CHEBI:29105"/>
    </ligand>
</feature>
<keyword evidence="5 10" id="KW-0862">Zinc</keyword>
<evidence type="ECO:0000256" key="10">
    <source>
        <dbReference type="PROSITE-ProRule" id="PRU01263"/>
    </source>
</evidence>
<dbReference type="RefSeq" id="XP_062710445.1">
    <property type="nucleotide sequence ID" value="XM_062854461.1"/>
</dbReference>
<dbReference type="Proteomes" id="UP000069940">
    <property type="component" value="Unassembled WGS sequence"/>
</dbReference>
<dbReference type="SUPFAM" id="SSF57716">
    <property type="entry name" value="Glucocorticoid receptor-like (DNA-binding domain)"/>
    <property type="match status" value="1"/>
</dbReference>
<dbReference type="Gene3D" id="3.30.160.60">
    <property type="entry name" value="Classic Zinc Finger"/>
    <property type="match status" value="5"/>
</dbReference>
<name>A0ABM2A0Z8_AEDAL</name>
<reference evidence="14" key="2">
    <citation type="submission" date="2025-05" db="UniProtKB">
        <authorList>
            <consortium name="EnsemblMetazoa"/>
        </authorList>
    </citation>
    <scope>IDENTIFICATION</scope>
    <source>
        <strain evidence="14">Foshan</strain>
    </source>
</reference>
<evidence type="ECO:0000256" key="6">
    <source>
        <dbReference type="ARBA" id="ARBA00023125"/>
    </source>
</evidence>
<evidence type="ECO:0000256" key="4">
    <source>
        <dbReference type="ARBA" id="ARBA00022771"/>
    </source>
</evidence>
<feature type="binding site" evidence="10">
    <location>
        <position position="10"/>
    </location>
    <ligand>
        <name>Zn(2+)</name>
        <dbReference type="ChEBI" id="CHEBI:29105"/>
    </ligand>
</feature>
<proteinExistence type="inferred from homology"/>
<evidence type="ECO:0000256" key="5">
    <source>
        <dbReference type="ARBA" id="ARBA00022833"/>
    </source>
</evidence>
<dbReference type="SMART" id="SM00355">
    <property type="entry name" value="ZnF_C2H2"/>
    <property type="match status" value="10"/>
</dbReference>
<dbReference type="PROSITE" id="PS00028">
    <property type="entry name" value="ZINC_FINGER_C2H2_1"/>
    <property type="match status" value="6"/>
</dbReference>
<dbReference type="InterPro" id="IPR012934">
    <property type="entry name" value="Znf_AD"/>
</dbReference>
<keyword evidence="4 9" id="KW-0863">Zinc-finger</keyword>
<comment type="similarity">
    <text evidence="8">Belongs to the snail C2H2-type zinc-finger protein family.</text>
</comment>
<feature type="binding site" evidence="10">
    <location>
        <position position="13"/>
    </location>
    <ligand>
        <name>Zn(2+)</name>
        <dbReference type="ChEBI" id="CHEBI:29105"/>
    </ligand>
</feature>
<dbReference type="InterPro" id="IPR050527">
    <property type="entry name" value="Snail/Krueppel_Znf"/>
</dbReference>
<evidence type="ECO:0000259" key="13">
    <source>
        <dbReference type="PROSITE" id="PS51915"/>
    </source>
</evidence>
<keyword evidence="6" id="KW-0238">DNA-binding</keyword>
<feature type="domain" description="C2H2-type" evidence="12">
    <location>
        <begin position="269"/>
        <end position="296"/>
    </location>
</feature>
<evidence type="ECO:0000256" key="1">
    <source>
        <dbReference type="ARBA" id="ARBA00004123"/>
    </source>
</evidence>
<accession>A0ABM2A0Z8</accession>
<feature type="domain" description="C2H2-type" evidence="12">
    <location>
        <begin position="242"/>
        <end position="269"/>
    </location>
</feature>
<dbReference type="GeneID" id="109407735"/>
<evidence type="ECO:0000256" key="9">
    <source>
        <dbReference type="PROSITE-ProRule" id="PRU00042"/>
    </source>
</evidence>
<evidence type="ECO:0000256" key="3">
    <source>
        <dbReference type="ARBA" id="ARBA00022737"/>
    </source>
</evidence>
<evidence type="ECO:0000256" key="2">
    <source>
        <dbReference type="ARBA" id="ARBA00022723"/>
    </source>
</evidence>
<feature type="domain" description="C2H2-type" evidence="12">
    <location>
        <begin position="417"/>
        <end position="445"/>
    </location>
</feature>
<feature type="domain" description="C2H2-type" evidence="12">
    <location>
        <begin position="327"/>
        <end position="355"/>
    </location>
</feature>
<dbReference type="InterPro" id="IPR013087">
    <property type="entry name" value="Znf_C2H2_type"/>
</dbReference>
<dbReference type="InterPro" id="IPR036236">
    <property type="entry name" value="Znf_C2H2_sf"/>
</dbReference>
<feature type="binding site" evidence="10">
    <location>
        <position position="52"/>
    </location>
    <ligand>
        <name>Zn(2+)</name>
        <dbReference type="ChEBI" id="CHEBI:29105"/>
    </ligand>
</feature>